<evidence type="ECO:0000313" key="2">
    <source>
        <dbReference type="Proteomes" id="UP000053259"/>
    </source>
</evidence>
<name>A0A0D2AFU1_9PEZI</name>
<organism evidence="1 2">
    <name type="scientific">Verruconis gallopava</name>
    <dbReference type="NCBI Taxonomy" id="253628"/>
    <lineage>
        <taxon>Eukaryota</taxon>
        <taxon>Fungi</taxon>
        <taxon>Dikarya</taxon>
        <taxon>Ascomycota</taxon>
        <taxon>Pezizomycotina</taxon>
        <taxon>Dothideomycetes</taxon>
        <taxon>Pleosporomycetidae</taxon>
        <taxon>Venturiales</taxon>
        <taxon>Sympoventuriaceae</taxon>
        <taxon>Verruconis</taxon>
    </lineage>
</organism>
<proteinExistence type="predicted"/>
<dbReference type="AlphaFoldDB" id="A0A0D2AFU1"/>
<dbReference type="InParanoid" id="A0A0D2AFU1"/>
<dbReference type="EMBL" id="KN847538">
    <property type="protein sequence ID" value="KIW05365.1"/>
    <property type="molecule type" value="Genomic_DNA"/>
</dbReference>
<keyword evidence="2" id="KW-1185">Reference proteome</keyword>
<protein>
    <recommendedName>
        <fullName evidence="3">F-box domain-containing protein</fullName>
    </recommendedName>
</protein>
<dbReference type="RefSeq" id="XP_016215234.1">
    <property type="nucleotide sequence ID" value="XM_016357145.1"/>
</dbReference>
<reference evidence="1 2" key="1">
    <citation type="submission" date="2015-01" db="EMBL/GenBank/DDBJ databases">
        <title>The Genome Sequence of Ochroconis gallopava CBS43764.</title>
        <authorList>
            <consortium name="The Broad Institute Genomics Platform"/>
            <person name="Cuomo C."/>
            <person name="de Hoog S."/>
            <person name="Gorbushina A."/>
            <person name="Stielow B."/>
            <person name="Teixiera M."/>
            <person name="Abouelleil A."/>
            <person name="Chapman S.B."/>
            <person name="Priest M."/>
            <person name="Young S.K."/>
            <person name="Wortman J."/>
            <person name="Nusbaum C."/>
            <person name="Birren B."/>
        </authorList>
    </citation>
    <scope>NUCLEOTIDE SEQUENCE [LARGE SCALE GENOMIC DNA]</scope>
    <source>
        <strain evidence="1 2">CBS 43764</strain>
    </source>
</reference>
<evidence type="ECO:0008006" key="3">
    <source>
        <dbReference type="Google" id="ProtNLM"/>
    </source>
</evidence>
<gene>
    <name evidence="1" type="ORF">PV09_03881</name>
</gene>
<dbReference type="Proteomes" id="UP000053259">
    <property type="component" value="Unassembled WGS sequence"/>
</dbReference>
<dbReference type="HOGENOM" id="CLU_585276_0_0_1"/>
<evidence type="ECO:0000313" key="1">
    <source>
        <dbReference type="EMBL" id="KIW05365.1"/>
    </source>
</evidence>
<dbReference type="STRING" id="253628.A0A0D2AFU1"/>
<dbReference type="VEuPathDB" id="FungiDB:PV09_03881"/>
<sequence>MPGLTERLPAEIVLLICEHLAADSTHSLLQLCLTSKALYELTYPILYQDVRLKSHYGPHSSLLRFSRHASSHENDLQSIDIRFTRGHMSAFLTGIPSAFTNLQPTAALLPKLTQLRTFILRLEHHDKRNARLPDKATSLLLKSLPESVRNLELDTEGSDQLTWQEQRWAPEECFCDALAGVLPQLHHIRLRKGYLCSNIFKGIKDAIASTTESKGQQAWPLRSLTIRLDLEREWMEAPAHSASCQRRAVSIEASSLANPVREGIEAGLFPALEHAVIISRFGDIENLRTAKGTRHSGFAIHNVVKNSTTLIPVLAVEIDCKLPLGRNHEASSKFADVFLVRDLDGVDRFASYSELASALERNRPFRDVIGSPTAQPYEFDFSCLDLREQATLPSNMRMSIWDREAKVGQILLSAKELQGLITSPRWLNEFRPPG</sequence>
<accession>A0A0D2AFU1</accession>
<dbReference type="OrthoDB" id="4192220at2759"/>
<dbReference type="GeneID" id="27311854"/>